<sequence>MSHCKRPARSSNSVLLGITETTPELIAYVAVQLILMDKQVAELTAPFLESCFSDLHSQTKEPTANSKLASLFTQSSVPFDYNSNDARHGDIPDDGDDNDEGNDECDTIQNN</sequence>
<feature type="region of interest" description="Disordered" evidence="1">
    <location>
        <begin position="80"/>
        <end position="111"/>
    </location>
</feature>
<reference evidence="2" key="1">
    <citation type="journal article" date="2019" name="Environ. Microbiol.">
        <title>Fungal ecological strategies reflected in gene transcription - a case study of two litter decomposers.</title>
        <authorList>
            <person name="Barbi F."/>
            <person name="Kohler A."/>
            <person name="Barry K."/>
            <person name="Baskaran P."/>
            <person name="Daum C."/>
            <person name="Fauchery L."/>
            <person name="Ihrmark K."/>
            <person name="Kuo A."/>
            <person name="LaButti K."/>
            <person name="Lipzen A."/>
            <person name="Morin E."/>
            <person name="Grigoriev I.V."/>
            <person name="Henrissat B."/>
            <person name="Lindahl B."/>
            <person name="Martin F."/>
        </authorList>
    </citation>
    <scope>NUCLEOTIDE SEQUENCE</scope>
    <source>
        <strain evidence="2">JB14</strain>
    </source>
</reference>
<evidence type="ECO:0000256" key="1">
    <source>
        <dbReference type="SAM" id="MobiDB-lite"/>
    </source>
</evidence>
<evidence type="ECO:0000313" key="3">
    <source>
        <dbReference type="Proteomes" id="UP000799118"/>
    </source>
</evidence>
<dbReference type="Proteomes" id="UP000799118">
    <property type="component" value="Unassembled WGS sequence"/>
</dbReference>
<dbReference type="EMBL" id="ML769517">
    <property type="protein sequence ID" value="KAE9396228.1"/>
    <property type="molecule type" value="Genomic_DNA"/>
</dbReference>
<evidence type="ECO:0000313" key="2">
    <source>
        <dbReference type="EMBL" id="KAE9396228.1"/>
    </source>
</evidence>
<accession>A0A6A4HEU9</accession>
<gene>
    <name evidence="2" type="ORF">BT96DRAFT_1021495</name>
</gene>
<proteinExistence type="predicted"/>
<dbReference type="InterPro" id="IPR046521">
    <property type="entry name" value="DUF6698"/>
</dbReference>
<keyword evidence="3" id="KW-1185">Reference proteome</keyword>
<dbReference type="AlphaFoldDB" id="A0A6A4HEU9"/>
<organism evidence="2 3">
    <name type="scientific">Gymnopus androsaceus JB14</name>
    <dbReference type="NCBI Taxonomy" id="1447944"/>
    <lineage>
        <taxon>Eukaryota</taxon>
        <taxon>Fungi</taxon>
        <taxon>Dikarya</taxon>
        <taxon>Basidiomycota</taxon>
        <taxon>Agaricomycotina</taxon>
        <taxon>Agaricomycetes</taxon>
        <taxon>Agaricomycetidae</taxon>
        <taxon>Agaricales</taxon>
        <taxon>Marasmiineae</taxon>
        <taxon>Omphalotaceae</taxon>
        <taxon>Gymnopus</taxon>
    </lineage>
</organism>
<protein>
    <submittedName>
        <fullName evidence="2">Uncharacterized protein</fullName>
    </submittedName>
</protein>
<dbReference type="Pfam" id="PF20414">
    <property type="entry name" value="DUF6698"/>
    <property type="match status" value="1"/>
</dbReference>
<name>A0A6A4HEU9_9AGAR</name>
<dbReference type="OrthoDB" id="3160134at2759"/>
<feature type="compositionally biased region" description="Acidic residues" evidence="1">
    <location>
        <begin position="92"/>
        <end position="111"/>
    </location>
</feature>